<reference evidence="2" key="1">
    <citation type="journal article" date="2014" name="Int. J. Syst. Evol. Microbiol.">
        <title>Complete genome sequence of Corynebacterium casei LMG S-19264T (=DSM 44701T), isolated from a smear-ripened cheese.</title>
        <authorList>
            <consortium name="US DOE Joint Genome Institute (JGI-PGF)"/>
            <person name="Walter F."/>
            <person name="Albersmeier A."/>
            <person name="Kalinowski J."/>
            <person name="Ruckert C."/>
        </authorList>
    </citation>
    <scope>NUCLEOTIDE SEQUENCE</scope>
    <source>
        <strain evidence="2">VKM Ac-2007</strain>
    </source>
</reference>
<proteinExistence type="predicted"/>
<evidence type="ECO:0000256" key="1">
    <source>
        <dbReference type="SAM" id="SignalP"/>
    </source>
</evidence>
<comment type="caution">
    <text evidence="2">The sequence shown here is derived from an EMBL/GenBank/DDBJ whole genome shotgun (WGS) entry which is preliminary data.</text>
</comment>
<sequence>MKIRRLSAAALLAAALGTAVLAGAAPAAALAGDPPPSVTRGPFSTLAQCQADRDHIIQRYGAHVWVTQCWIGPDGYYWFKAVSID</sequence>
<feature type="signal peptide" evidence="1">
    <location>
        <begin position="1"/>
        <end position="24"/>
    </location>
</feature>
<evidence type="ECO:0000313" key="3">
    <source>
        <dbReference type="Proteomes" id="UP001143474"/>
    </source>
</evidence>
<gene>
    <name evidence="2" type="ORF">GCM10017600_07330</name>
</gene>
<dbReference type="RefSeq" id="WP_271215877.1">
    <property type="nucleotide sequence ID" value="NZ_BAAAVD010000006.1"/>
</dbReference>
<evidence type="ECO:0000313" key="2">
    <source>
        <dbReference type="EMBL" id="GLK07328.1"/>
    </source>
</evidence>
<dbReference type="Proteomes" id="UP001143474">
    <property type="component" value="Unassembled WGS sequence"/>
</dbReference>
<keyword evidence="3" id="KW-1185">Reference proteome</keyword>
<organism evidence="2 3">
    <name type="scientific">Streptosporangium carneum</name>
    <dbReference type="NCBI Taxonomy" id="47481"/>
    <lineage>
        <taxon>Bacteria</taxon>
        <taxon>Bacillati</taxon>
        <taxon>Actinomycetota</taxon>
        <taxon>Actinomycetes</taxon>
        <taxon>Streptosporangiales</taxon>
        <taxon>Streptosporangiaceae</taxon>
        <taxon>Streptosporangium</taxon>
    </lineage>
</organism>
<name>A0A9W6HXD0_9ACTN</name>
<dbReference type="AlphaFoldDB" id="A0A9W6HXD0"/>
<dbReference type="EMBL" id="BSEV01000001">
    <property type="protein sequence ID" value="GLK07328.1"/>
    <property type="molecule type" value="Genomic_DNA"/>
</dbReference>
<keyword evidence="1" id="KW-0732">Signal</keyword>
<reference evidence="2" key="2">
    <citation type="submission" date="2023-01" db="EMBL/GenBank/DDBJ databases">
        <authorList>
            <person name="Sun Q."/>
            <person name="Evtushenko L."/>
        </authorList>
    </citation>
    <scope>NUCLEOTIDE SEQUENCE</scope>
    <source>
        <strain evidence="2">VKM Ac-2007</strain>
    </source>
</reference>
<feature type="chain" id="PRO_5040999515" description="SH3 domain-containing protein" evidence="1">
    <location>
        <begin position="25"/>
        <end position="85"/>
    </location>
</feature>
<protein>
    <recommendedName>
        <fullName evidence="4">SH3 domain-containing protein</fullName>
    </recommendedName>
</protein>
<evidence type="ECO:0008006" key="4">
    <source>
        <dbReference type="Google" id="ProtNLM"/>
    </source>
</evidence>
<accession>A0A9W6HXD0</accession>